<evidence type="ECO:0000313" key="2">
    <source>
        <dbReference type="Proteomes" id="UP001500238"/>
    </source>
</evidence>
<evidence type="ECO:0000313" key="1">
    <source>
        <dbReference type="EMBL" id="GAA0675393.1"/>
    </source>
</evidence>
<organism evidence="1 2">
    <name type="scientific">Sphingomonas insulae</name>
    <dbReference type="NCBI Taxonomy" id="424800"/>
    <lineage>
        <taxon>Bacteria</taxon>
        <taxon>Pseudomonadati</taxon>
        <taxon>Pseudomonadota</taxon>
        <taxon>Alphaproteobacteria</taxon>
        <taxon>Sphingomonadales</taxon>
        <taxon>Sphingomonadaceae</taxon>
        <taxon>Sphingomonas</taxon>
    </lineage>
</organism>
<sequence>MGHRVPTGAELRELLAVVITRAAGGKAVRWHERIGPVLELPLSHDSRCNWRVEPVCDGMEAAIIAKTVELVRVKHPYIAG</sequence>
<comment type="caution">
    <text evidence="1">The sequence shown here is derived from an EMBL/GenBank/DDBJ whole genome shotgun (WGS) entry which is preliminary data.</text>
</comment>
<accession>A0ABN1HZB2</accession>
<gene>
    <name evidence="1" type="ORF">GCM10009102_29550</name>
</gene>
<reference evidence="1 2" key="1">
    <citation type="journal article" date="2019" name="Int. J. Syst. Evol. Microbiol.">
        <title>The Global Catalogue of Microorganisms (GCM) 10K type strain sequencing project: providing services to taxonomists for standard genome sequencing and annotation.</title>
        <authorList>
            <consortium name="The Broad Institute Genomics Platform"/>
            <consortium name="The Broad Institute Genome Sequencing Center for Infectious Disease"/>
            <person name="Wu L."/>
            <person name="Ma J."/>
        </authorList>
    </citation>
    <scope>NUCLEOTIDE SEQUENCE [LARGE SCALE GENOMIC DNA]</scope>
    <source>
        <strain evidence="1 2">JCM 14603</strain>
    </source>
</reference>
<protein>
    <recommendedName>
        <fullName evidence="3">Transposase</fullName>
    </recommendedName>
</protein>
<name>A0ABN1HZB2_9SPHN</name>
<proteinExistence type="predicted"/>
<dbReference type="Proteomes" id="UP001500238">
    <property type="component" value="Unassembled WGS sequence"/>
</dbReference>
<keyword evidence="2" id="KW-1185">Reference proteome</keyword>
<dbReference type="EMBL" id="BAAAES010000011">
    <property type="protein sequence ID" value="GAA0675393.1"/>
    <property type="molecule type" value="Genomic_DNA"/>
</dbReference>
<evidence type="ECO:0008006" key="3">
    <source>
        <dbReference type="Google" id="ProtNLM"/>
    </source>
</evidence>